<evidence type="ECO:0000256" key="2">
    <source>
        <dbReference type="SAM" id="MobiDB-lite"/>
    </source>
</evidence>
<keyword evidence="1" id="KW-0175">Coiled coil</keyword>
<reference evidence="3 4" key="1">
    <citation type="journal article" date="2015" name="Proc. Natl. Acad. Sci. U.S.A.">
        <title>The resurrection genome of Boea hygrometrica: A blueprint for survival of dehydration.</title>
        <authorList>
            <person name="Xiao L."/>
            <person name="Yang G."/>
            <person name="Zhang L."/>
            <person name="Yang X."/>
            <person name="Zhao S."/>
            <person name="Ji Z."/>
            <person name="Zhou Q."/>
            <person name="Hu M."/>
            <person name="Wang Y."/>
            <person name="Chen M."/>
            <person name="Xu Y."/>
            <person name="Jin H."/>
            <person name="Xiao X."/>
            <person name="Hu G."/>
            <person name="Bao F."/>
            <person name="Hu Y."/>
            <person name="Wan P."/>
            <person name="Li L."/>
            <person name="Deng X."/>
            <person name="Kuang T."/>
            <person name="Xiang C."/>
            <person name="Zhu J.K."/>
            <person name="Oliver M.J."/>
            <person name="He Y."/>
        </authorList>
    </citation>
    <scope>NUCLEOTIDE SEQUENCE [LARGE SCALE GENOMIC DNA]</scope>
    <source>
        <strain evidence="4">cv. XS01</strain>
    </source>
</reference>
<gene>
    <name evidence="3" type="ORF">F511_37467</name>
</gene>
<feature type="region of interest" description="Disordered" evidence="2">
    <location>
        <begin position="883"/>
        <end position="918"/>
    </location>
</feature>
<feature type="compositionally biased region" description="Polar residues" evidence="2">
    <location>
        <begin position="146"/>
        <end position="163"/>
    </location>
</feature>
<proteinExistence type="predicted"/>
<evidence type="ECO:0000313" key="4">
    <source>
        <dbReference type="Proteomes" id="UP000250235"/>
    </source>
</evidence>
<dbReference type="Proteomes" id="UP000250235">
    <property type="component" value="Unassembled WGS sequence"/>
</dbReference>
<dbReference type="EMBL" id="KQ996530">
    <property type="protein sequence ID" value="KZV44713.1"/>
    <property type="molecule type" value="Genomic_DNA"/>
</dbReference>
<feature type="region of interest" description="Disordered" evidence="2">
    <location>
        <begin position="143"/>
        <end position="163"/>
    </location>
</feature>
<feature type="region of interest" description="Disordered" evidence="2">
    <location>
        <begin position="199"/>
        <end position="218"/>
    </location>
</feature>
<evidence type="ECO:0000313" key="3">
    <source>
        <dbReference type="EMBL" id="KZV44713.1"/>
    </source>
</evidence>
<feature type="region of interest" description="Disordered" evidence="2">
    <location>
        <begin position="21"/>
        <end position="49"/>
    </location>
</feature>
<name>A0A2Z7CDC7_9LAMI</name>
<organism evidence="3 4">
    <name type="scientific">Dorcoceras hygrometricum</name>
    <dbReference type="NCBI Taxonomy" id="472368"/>
    <lineage>
        <taxon>Eukaryota</taxon>
        <taxon>Viridiplantae</taxon>
        <taxon>Streptophyta</taxon>
        <taxon>Embryophyta</taxon>
        <taxon>Tracheophyta</taxon>
        <taxon>Spermatophyta</taxon>
        <taxon>Magnoliopsida</taxon>
        <taxon>eudicotyledons</taxon>
        <taxon>Gunneridae</taxon>
        <taxon>Pentapetalae</taxon>
        <taxon>asterids</taxon>
        <taxon>lamiids</taxon>
        <taxon>Lamiales</taxon>
        <taxon>Gesneriaceae</taxon>
        <taxon>Didymocarpoideae</taxon>
        <taxon>Trichosporeae</taxon>
        <taxon>Loxocarpinae</taxon>
        <taxon>Dorcoceras</taxon>
    </lineage>
</organism>
<sequence>MNIKSDKRPSRRNYRKVLVAEESTKSWADSDSESSSSSSSFSDSEQEEVHCLMADQTDDDEVFDWTMSLKNRSADSSSDDLEDTDSLKTELSKLRIENELLRSESSELKAEVEKLTKEMSSWTQSARAFHKLQEIQKSVHDRTGLGFSSSESNEGQTSTQSQPAYDKFNKMSFVKANVIHDCFESITFDDQNSPKLNDNGKAGIGFSKPENSKPSWLKNKLDKDKAKSGRKPFVPNQPWCSSTKVKSGWTKVQRKRDLYGQHMKSKLNRSHCNYAQTLKDTYTGKHVKVVSHCFTQLQVMCSGGIVDNQLGEACYVGNIPVAVYNSREFLGCPAVFYEAALTEFFTNGSIREYGMVVSTIRGTTVEISESLFATAFDLPTEGLTGLSDVPKNLVFDARSLFSESKEQEMVTPGSRQAKGFAIQICAILKNVPGLVLGESRVFPASRVLIEKTIHRYVAVNDKVGGEADTDAPRVKKTPMKKAVSHKRPAVDFETASVVKRNEPPRKRKRRLVLEDDLEIDAPVAGIFPAEHPVEEATTGVPVVVPVVAPATDDPNAVIKKWVKIPQPIISSEVPRQLSYVDTLPPVSDFFKTFKKRLADVHLELAQFFITGKLLPVGARNFCRYIVVVEPASRLLRPTITSRTWFQLCTVFTQFSLFHRINSVDVSDFVASIALERTALHSVQMAGSPILVSPNSVSVAPVLQMLDEHYSSESSSDDISMNFADQDTAASTSAPIPDFQEALHQLRASIDQPRERDDRGSKHRDTLLLHLHNFEKQVIARLNAQDRVLGALHRDSHDQRNLLSLELQSSHKHLGTQLVTNGLDVVDVRRVVRESHQELNARINSLDEQVAATPNDLLEFSTQAQQTLNIITSQLSELVAYINRGGDNKKGESSSSRPPPPPADQIRDSGNAGGRTPDLIRELKWNRETLWRE</sequence>
<protein>
    <submittedName>
        <fullName evidence="3">Uncharacterized protein</fullName>
    </submittedName>
</protein>
<keyword evidence="4" id="KW-1185">Reference proteome</keyword>
<accession>A0A2Z7CDC7</accession>
<feature type="compositionally biased region" description="Low complexity" evidence="2">
    <location>
        <begin position="33"/>
        <end position="43"/>
    </location>
</feature>
<evidence type="ECO:0000256" key="1">
    <source>
        <dbReference type="SAM" id="Coils"/>
    </source>
</evidence>
<dbReference type="AlphaFoldDB" id="A0A2Z7CDC7"/>
<feature type="coiled-coil region" evidence="1">
    <location>
        <begin position="84"/>
        <end position="125"/>
    </location>
</feature>